<name>A0ABS8SH54_DATST</name>
<evidence type="ECO:0000313" key="2">
    <source>
        <dbReference type="Proteomes" id="UP000823775"/>
    </source>
</evidence>
<sequence>MTLTCKEWTKHLHQWKHDIAKTKYPAYKFNIEHVQLLKSRGNKKILNKKSFCLRSKNQKWTKYLHQWECDTANTKIQHQTLLATT</sequence>
<comment type="caution">
    <text evidence="1">The sequence shown here is derived from an EMBL/GenBank/DDBJ whole genome shotgun (WGS) entry which is preliminary data.</text>
</comment>
<gene>
    <name evidence="1" type="ORF">HAX54_037603</name>
</gene>
<reference evidence="1 2" key="1">
    <citation type="journal article" date="2021" name="BMC Genomics">
        <title>Datura genome reveals duplications of psychoactive alkaloid biosynthetic genes and high mutation rate following tissue culture.</title>
        <authorList>
            <person name="Rajewski A."/>
            <person name="Carter-House D."/>
            <person name="Stajich J."/>
            <person name="Litt A."/>
        </authorList>
    </citation>
    <scope>NUCLEOTIDE SEQUENCE [LARGE SCALE GENOMIC DNA]</scope>
    <source>
        <strain evidence="1">AR-01</strain>
    </source>
</reference>
<evidence type="ECO:0000313" key="1">
    <source>
        <dbReference type="EMBL" id="MCD7458240.1"/>
    </source>
</evidence>
<protein>
    <submittedName>
        <fullName evidence="1">Uncharacterized protein</fullName>
    </submittedName>
</protein>
<keyword evidence="2" id="KW-1185">Reference proteome</keyword>
<accession>A0ABS8SH54</accession>
<dbReference type="Proteomes" id="UP000823775">
    <property type="component" value="Unassembled WGS sequence"/>
</dbReference>
<dbReference type="EMBL" id="JACEIK010000505">
    <property type="protein sequence ID" value="MCD7458240.1"/>
    <property type="molecule type" value="Genomic_DNA"/>
</dbReference>
<organism evidence="1 2">
    <name type="scientific">Datura stramonium</name>
    <name type="common">Jimsonweed</name>
    <name type="synonym">Common thornapple</name>
    <dbReference type="NCBI Taxonomy" id="4076"/>
    <lineage>
        <taxon>Eukaryota</taxon>
        <taxon>Viridiplantae</taxon>
        <taxon>Streptophyta</taxon>
        <taxon>Embryophyta</taxon>
        <taxon>Tracheophyta</taxon>
        <taxon>Spermatophyta</taxon>
        <taxon>Magnoliopsida</taxon>
        <taxon>eudicotyledons</taxon>
        <taxon>Gunneridae</taxon>
        <taxon>Pentapetalae</taxon>
        <taxon>asterids</taxon>
        <taxon>lamiids</taxon>
        <taxon>Solanales</taxon>
        <taxon>Solanaceae</taxon>
        <taxon>Solanoideae</taxon>
        <taxon>Datureae</taxon>
        <taxon>Datura</taxon>
    </lineage>
</organism>
<proteinExistence type="predicted"/>